<proteinExistence type="predicted"/>
<evidence type="ECO:0000313" key="2">
    <source>
        <dbReference type="Proteomes" id="UP000006038"/>
    </source>
</evidence>
<reference evidence="1" key="2">
    <citation type="submission" date="2013-04" db="UniProtKB">
        <authorList>
            <consortium name="EnsemblPlants"/>
        </authorList>
    </citation>
    <scope>IDENTIFICATION</scope>
</reference>
<reference evidence="1" key="1">
    <citation type="journal article" date="2013" name="Nat. Commun.">
        <title>Whole-genome sequencing of Oryza brachyantha reveals mechanisms underlying Oryza genome evolution.</title>
        <authorList>
            <person name="Chen J."/>
            <person name="Huang Q."/>
            <person name="Gao D."/>
            <person name="Wang J."/>
            <person name="Lang Y."/>
            <person name="Liu T."/>
            <person name="Li B."/>
            <person name="Bai Z."/>
            <person name="Luis Goicoechea J."/>
            <person name="Liang C."/>
            <person name="Chen C."/>
            <person name="Zhang W."/>
            <person name="Sun S."/>
            <person name="Liao Y."/>
            <person name="Zhang X."/>
            <person name="Yang L."/>
            <person name="Song C."/>
            <person name="Wang M."/>
            <person name="Shi J."/>
            <person name="Liu G."/>
            <person name="Liu J."/>
            <person name="Zhou H."/>
            <person name="Zhou W."/>
            <person name="Yu Q."/>
            <person name="An N."/>
            <person name="Chen Y."/>
            <person name="Cai Q."/>
            <person name="Wang B."/>
            <person name="Liu B."/>
            <person name="Min J."/>
            <person name="Huang Y."/>
            <person name="Wu H."/>
            <person name="Li Z."/>
            <person name="Zhang Y."/>
            <person name="Yin Y."/>
            <person name="Song W."/>
            <person name="Jiang J."/>
            <person name="Jackson S.A."/>
            <person name="Wing R.A."/>
            <person name="Wang J."/>
            <person name="Chen M."/>
        </authorList>
    </citation>
    <scope>NUCLEOTIDE SEQUENCE [LARGE SCALE GENOMIC DNA]</scope>
    <source>
        <strain evidence="1">cv. IRGC 101232</strain>
    </source>
</reference>
<organism evidence="1">
    <name type="scientific">Oryza brachyantha</name>
    <name type="common">malo sina</name>
    <dbReference type="NCBI Taxonomy" id="4533"/>
    <lineage>
        <taxon>Eukaryota</taxon>
        <taxon>Viridiplantae</taxon>
        <taxon>Streptophyta</taxon>
        <taxon>Embryophyta</taxon>
        <taxon>Tracheophyta</taxon>
        <taxon>Spermatophyta</taxon>
        <taxon>Magnoliopsida</taxon>
        <taxon>Liliopsida</taxon>
        <taxon>Poales</taxon>
        <taxon>Poaceae</taxon>
        <taxon>BOP clade</taxon>
        <taxon>Oryzoideae</taxon>
        <taxon>Oryzeae</taxon>
        <taxon>Oryzinae</taxon>
        <taxon>Oryza</taxon>
    </lineage>
</organism>
<accession>J3KX73</accession>
<sequence length="68" mass="7283">EFCPPSLSCIKLVKAAGCLPRFFLYVHLFHTPCSLVCSSTAAPLVLALFGLPPLVPSFRCSISMISSP</sequence>
<protein>
    <submittedName>
        <fullName evidence="1">Uncharacterized protein</fullName>
    </submittedName>
</protein>
<name>J3KX73_ORYBR</name>
<dbReference type="EnsemblPlants" id="OB01G15790.1">
    <property type="protein sequence ID" value="OB01G15790.1"/>
    <property type="gene ID" value="OB01G15790"/>
</dbReference>
<dbReference type="Gramene" id="OB01G15790.1">
    <property type="protein sequence ID" value="OB01G15790.1"/>
    <property type="gene ID" value="OB01G15790"/>
</dbReference>
<dbReference type="HOGENOM" id="CLU_2801554_0_0_1"/>
<dbReference type="Proteomes" id="UP000006038">
    <property type="component" value="Chromosome 1"/>
</dbReference>
<keyword evidence="2" id="KW-1185">Reference proteome</keyword>
<evidence type="ECO:0000313" key="1">
    <source>
        <dbReference type="EnsemblPlants" id="OB01G15790.1"/>
    </source>
</evidence>
<dbReference type="AlphaFoldDB" id="J3KX73"/>